<proteinExistence type="predicted"/>
<dbReference type="AlphaFoldDB" id="A0A6N6REZ0"/>
<gene>
    <name evidence="1" type="ORF">F8C67_09270</name>
</gene>
<dbReference type="Pfam" id="PF11013">
    <property type="entry name" value="DUF2851"/>
    <property type="match status" value="1"/>
</dbReference>
<dbReference type="OrthoDB" id="1005072at2"/>
<dbReference type="EMBL" id="WBVO01000007">
    <property type="protein sequence ID" value="KAB2809737.1"/>
    <property type="molecule type" value="Genomic_DNA"/>
</dbReference>
<sequence length="394" mass="45897">MKEEFVQFLWAEELILPSEFKLEDNRAGKVLARGKWNHNSGPDFKDAIVQIDRTTWVGHVEMHLKASDWFAHGHHTDPAYSNVILHVVVKSDAEVHDFQGRTIPVLVVPEEEVLSFQETYDRWLANKGILPCSGFLAATPGPLIQTWLMNMAEERYKRRVEFGWEVLESTKGNVELTHWILLARIMGAPTNSDSMEMLMRRLPIISIRRKTWSWDDFEKWVMAVSGLSGEMQTTYQQKVFGVEPMSKAQWTWGRLRPPSFPEQRVRQFAWVFYSRMIEGSQKLFWKTSFWEPFLTGRRPGKSTLETWHLNMVPYLGLGSWTEGWTSAEKWRELVPEKNHVTKIFEDIGLSLDSALESQALLEIHQEYCQMKKCLNCAVGKYHLIAKDYDRKDQG</sequence>
<comment type="caution">
    <text evidence="1">The sequence shown here is derived from an EMBL/GenBank/DDBJ whole genome shotgun (WGS) entry which is preliminary data.</text>
</comment>
<organism evidence="1 2">
    <name type="scientific">Phaeocystidibacter luteus</name>
    <dbReference type="NCBI Taxonomy" id="911197"/>
    <lineage>
        <taxon>Bacteria</taxon>
        <taxon>Pseudomonadati</taxon>
        <taxon>Bacteroidota</taxon>
        <taxon>Flavobacteriia</taxon>
        <taxon>Flavobacteriales</taxon>
        <taxon>Phaeocystidibacteraceae</taxon>
        <taxon>Phaeocystidibacter</taxon>
    </lineage>
</organism>
<reference evidence="1 2" key="1">
    <citation type="submission" date="2019-09" db="EMBL/GenBank/DDBJ databases">
        <title>Genomes of family Cryomorphaceae.</title>
        <authorList>
            <person name="Bowman J.P."/>
        </authorList>
    </citation>
    <scope>NUCLEOTIDE SEQUENCE [LARGE SCALE GENOMIC DNA]</scope>
    <source>
        <strain evidence="1 2">LMG 25704</strain>
    </source>
</reference>
<dbReference type="RefSeq" id="WP_151667560.1">
    <property type="nucleotide sequence ID" value="NZ_WBVO01000007.1"/>
</dbReference>
<name>A0A6N6REZ0_9FLAO</name>
<protein>
    <submittedName>
        <fullName evidence="1">DUF2851 family protein</fullName>
    </submittedName>
</protein>
<evidence type="ECO:0000313" key="1">
    <source>
        <dbReference type="EMBL" id="KAB2809737.1"/>
    </source>
</evidence>
<dbReference type="Proteomes" id="UP000468650">
    <property type="component" value="Unassembled WGS sequence"/>
</dbReference>
<dbReference type="InterPro" id="IPR021272">
    <property type="entry name" value="DUF2851"/>
</dbReference>
<accession>A0A6N6REZ0</accession>
<evidence type="ECO:0000313" key="2">
    <source>
        <dbReference type="Proteomes" id="UP000468650"/>
    </source>
</evidence>
<keyword evidence="2" id="KW-1185">Reference proteome</keyword>